<dbReference type="Pfam" id="PF02518">
    <property type="entry name" value="HATPase_c"/>
    <property type="match status" value="1"/>
</dbReference>
<evidence type="ECO:0000256" key="8">
    <source>
        <dbReference type="ARBA" id="ARBA00023012"/>
    </source>
</evidence>
<feature type="domain" description="Histidine kinase/HSP90-like ATPase" evidence="11">
    <location>
        <begin position="300"/>
        <end position="450"/>
    </location>
</feature>
<gene>
    <name evidence="12" type="ORF">HNR40_003893</name>
</gene>
<dbReference type="GO" id="GO:0016020">
    <property type="term" value="C:membrane"/>
    <property type="evidence" value="ECO:0007669"/>
    <property type="project" value="InterPro"/>
</dbReference>
<evidence type="ECO:0000256" key="9">
    <source>
        <dbReference type="SAM" id="Coils"/>
    </source>
</evidence>
<keyword evidence="13" id="KW-1185">Reference proteome</keyword>
<dbReference type="RefSeq" id="WP_184963161.1">
    <property type="nucleotide sequence ID" value="NZ_JACHIN010000005.1"/>
</dbReference>
<dbReference type="CDD" id="cd16917">
    <property type="entry name" value="HATPase_UhpB-NarQ-NarX-like"/>
    <property type="match status" value="1"/>
</dbReference>
<keyword evidence="8" id="KW-0902">Two-component regulatory system</keyword>
<dbReference type="GO" id="GO:0000155">
    <property type="term" value="F:phosphorelay sensor kinase activity"/>
    <property type="evidence" value="ECO:0007669"/>
    <property type="project" value="InterPro"/>
</dbReference>
<feature type="compositionally biased region" description="Polar residues" evidence="10">
    <location>
        <begin position="342"/>
        <end position="356"/>
    </location>
</feature>
<evidence type="ECO:0000256" key="7">
    <source>
        <dbReference type="ARBA" id="ARBA00022840"/>
    </source>
</evidence>
<dbReference type="InterPro" id="IPR011712">
    <property type="entry name" value="Sig_transdc_His_kin_sub3_dim/P"/>
</dbReference>
<name>A0A7W8A2P8_9ACTN</name>
<keyword evidence="3" id="KW-0597">Phosphoprotein</keyword>
<feature type="compositionally biased region" description="Low complexity" evidence="10">
    <location>
        <begin position="374"/>
        <end position="387"/>
    </location>
</feature>
<organism evidence="12 13">
    <name type="scientific">Nonomuraea endophytica</name>
    <dbReference type="NCBI Taxonomy" id="714136"/>
    <lineage>
        <taxon>Bacteria</taxon>
        <taxon>Bacillati</taxon>
        <taxon>Actinomycetota</taxon>
        <taxon>Actinomycetes</taxon>
        <taxon>Streptosporangiales</taxon>
        <taxon>Streptosporangiaceae</taxon>
        <taxon>Nonomuraea</taxon>
    </lineage>
</organism>
<accession>A0A7W8A2P8</accession>
<evidence type="ECO:0000256" key="2">
    <source>
        <dbReference type="ARBA" id="ARBA00012438"/>
    </source>
</evidence>
<keyword evidence="5" id="KW-0547">Nucleotide-binding</keyword>
<dbReference type="GO" id="GO:0005524">
    <property type="term" value="F:ATP binding"/>
    <property type="evidence" value="ECO:0007669"/>
    <property type="project" value="UniProtKB-KW"/>
</dbReference>
<dbReference type="PANTHER" id="PTHR24421">
    <property type="entry name" value="NITRATE/NITRITE SENSOR PROTEIN NARX-RELATED"/>
    <property type="match status" value="1"/>
</dbReference>
<feature type="compositionally biased region" description="Gly residues" evidence="10">
    <location>
        <begin position="388"/>
        <end position="417"/>
    </location>
</feature>
<dbReference type="AlphaFoldDB" id="A0A7W8A2P8"/>
<evidence type="ECO:0000256" key="6">
    <source>
        <dbReference type="ARBA" id="ARBA00022777"/>
    </source>
</evidence>
<keyword evidence="7" id="KW-0067">ATP-binding</keyword>
<proteinExistence type="predicted"/>
<evidence type="ECO:0000256" key="10">
    <source>
        <dbReference type="SAM" id="MobiDB-lite"/>
    </source>
</evidence>
<dbReference type="EC" id="2.7.13.3" evidence="2"/>
<keyword evidence="9" id="KW-0175">Coiled coil</keyword>
<dbReference type="Gene3D" id="3.30.565.10">
    <property type="entry name" value="Histidine kinase-like ATPase, C-terminal domain"/>
    <property type="match status" value="1"/>
</dbReference>
<dbReference type="Pfam" id="PF07730">
    <property type="entry name" value="HisKA_3"/>
    <property type="match status" value="1"/>
</dbReference>
<dbReference type="SUPFAM" id="SSF55874">
    <property type="entry name" value="ATPase domain of HSP90 chaperone/DNA topoisomerase II/histidine kinase"/>
    <property type="match status" value="1"/>
</dbReference>
<dbReference type="Gene3D" id="1.20.5.1930">
    <property type="match status" value="1"/>
</dbReference>
<dbReference type="EMBL" id="JACHIN010000005">
    <property type="protein sequence ID" value="MBB5078407.1"/>
    <property type="molecule type" value="Genomic_DNA"/>
</dbReference>
<evidence type="ECO:0000256" key="4">
    <source>
        <dbReference type="ARBA" id="ARBA00022679"/>
    </source>
</evidence>
<reference evidence="12 13" key="1">
    <citation type="submission" date="2020-08" db="EMBL/GenBank/DDBJ databases">
        <title>Genomic Encyclopedia of Type Strains, Phase IV (KMG-IV): sequencing the most valuable type-strain genomes for metagenomic binning, comparative biology and taxonomic classification.</title>
        <authorList>
            <person name="Goeker M."/>
        </authorList>
    </citation>
    <scope>NUCLEOTIDE SEQUENCE [LARGE SCALE GENOMIC DNA]</scope>
    <source>
        <strain evidence="12 13">DSM 45385</strain>
    </source>
</reference>
<dbReference type="InterPro" id="IPR050482">
    <property type="entry name" value="Sensor_HK_TwoCompSys"/>
</dbReference>
<evidence type="ECO:0000259" key="11">
    <source>
        <dbReference type="SMART" id="SM00387"/>
    </source>
</evidence>
<evidence type="ECO:0000313" key="13">
    <source>
        <dbReference type="Proteomes" id="UP000568380"/>
    </source>
</evidence>
<feature type="region of interest" description="Disordered" evidence="10">
    <location>
        <begin position="342"/>
        <end position="421"/>
    </location>
</feature>
<dbReference type="InterPro" id="IPR036890">
    <property type="entry name" value="HATPase_C_sf"/>
</dbReference>
<dbReference type="SMART" id="SM00387">
    <property type="entry name" value="HATPase_c"/>
    <property type="match status" value="1"/>
</dbReference>
<keyword evidence="4" id="KW-0808">Transferase</keyword>
<dbReference type="InterPro" id="IPR003594">
    <property type="entry name" value="HATPase_dom"/>
</dbReference>
<dbReference type="PANTHER" id="PTHR24421:SF10">
    <property type="entry name" value="NITRATE_NITRITE SENSOR PROTEIN NARQ"/>
    <property type="match status" value="1"/>
</dbReference>
<keyword evidence="6 12" id="KW-0418">Kinase</keyword>
<feature type="coiled-coil region" evidence="9">
    <location>
        <begin position="182"/>
        <end position="209"/>
    </location>
</feature>
<protein>
    <recommendedName>
        <fullName evidence="2">histidine kinase</fullName>
        <ecNumber evidence="2">2.7.13.3</ecNumber>
    </recommendedName>
</protein>
<dbReference type="GO" id="GO:0046983">
    <property type="term" value="F:protein dimerization activity"/>
    <property type="evidence" value="ECO:0007669"/>
    <property type="project" value="InterPro"/>
</dbReference>
<dbReference type="Proteomes" id="UP000568380">
    <property type="component" value="Unassembled WGS sequence"/>
</dbReference>
<comment type="catalytic activity">
    <reaction evidence="1">
        <text>ATP + protein L-histidine = ADP + protein N-phospho-L-histidine.</text>
        <dbReference type="EC" id="2.7.13.3"/>
    </reaction>
</comment>
<comment type="caution">
    <text evidence="12">The sequence shown here is derived from an EMBL/GenBank/DDBJ whole genome shotgun (WGS) entry which is preliminary data.</text>
</comment>
<evidence type="ECO:0000256" key="1">
    <source>
        <dbReference type="ARBA" id="ARBA00000085"/>
    </source>
</evidence>
<evidence type="ECO:0000313" key="12">
    <source>
        <dbReference type="EMBL" id="MBB5078407.1"/>
    </source>
</evidence>
<evidence type="ECO:0000256" key="3">
    <source>
        <dbReference type="ARBA" id="ARBA00022553"/>
    </source>
</evidence>
<sequence length="453" mass="46334">MAGETSRRAEPVLLEDDDAGPRGGVYWVIVRWWLPDRAIERGPWWVALDVAVAWASAGIAFGSSEYVASLTGGPLVSRVAVVVWFCAIGLRRLAPATALWAGAAATVAVMLAGEPVTNLSLASALPLTMIAQGRRPAVSLALSAAPVLAVVGVMATHPQIVLVAAVHAVAWGSGTAGRTRKEREARLRRQAAEERAQRVRADERALLAQELHDAVGHAVTLMATHAGAARLSLPDGPPQVTAALSRIEEAGRDAMADLDRVIGLLSDRQSLAPGLRELVRGLPVEVELTLGPGLDDLDPSLAETLRRVAQESLTNVIRHARATRATVEVTLDEGQVRLVVTDNGTGETPASMNSGPAGNGSEPAGSGTAGNGSGPASRGSGPASSGTAGSGRGTAGSGRGTAGSGRGVAGSGRGLAGMRGRVERVGGTLTAGPAVPGTGWRVVACVPLRQDRP</sequence>
<evidence type="ECO:0000256" key="5">
    <source>
        <dbReference type="ARBA" id="ARBA00022741"/>
    </source>
</evidence>